<keyword evidence="1 2" id="KW-0443">Lipid metabolism</keyword>
<dbReference type="InterPro" id="IPR016035">
    <property type="entry name" value="Acyl_Trfase/lysoPLipase"/>
</dbReference>
<dbReference type="RefSeq" id="WP_093277944.1">
    <property type="nucleotide sequence ID" value="NZ_FNOK01000081.1"/>
</dbReference>
<dbReference type="PANTHER" id="PTHR46394">
    <property type="entry name" value="ANNEXIN"/>
    <property type="match status" value="1"/>
</dbReference>
<name>A0A1H3TF29_9PSEU</name>
<feature type="active site" description="Nucleophile" evidence="2">
    <location>
        <position position="39"/>
    </location>
</feature>
<feature type="short sequence motif" description="GXSXG" evidence="2">
    <location>
        <begin position="37"/>
        <end position="41"/>
    </location>
</feature>
<dbReference type="GO" id="GO:0016787">
    <property type="term" value="F:hydrolase activity"/>
    <property type="evidence" value="ECO:0007669"/>
    <property type="project" value="UniProtKB-UniRule"/>
</dbReference>
<dbReference type="Proteomes" id="UP000199529">
    <property type="component" value="Unassembled WGS sequence"/>
</dbReference>
<evidence type="ECO:0000313" key="4">
    <source>
        <dbReference type="EMBL" id="SDZ48557.1"/>
    </source>
</evidence>
<gene>
    <name evidence="4" type="ORF">SAMN05216215_108113</name>
</gene>
<dbReference type="Gene3D" id="3.40.1090.10">
    <property type="entry name" value="Cytosolic phospholipase A2 catalytic domain"/>
    <property type="match status" value="2"/>
</dbReference>
<evidence type="ECO:0000313" key="5">
    <source>
        <dbReference type="Proteomes" id="UP000199529"/>
    </source>
</evidence>
<dbReference type="InterPro" id="IPR002641">
    <property type="entry name" value="PNPLA_dom"/>
</dbReference>
<proteinExistence type="predicted"/>
<accession>A0A1H3TF29</accession>
<dbReference type="PANTHER" id="PTHR46394:SF1">
    <property type="entry name" value="PNPLA DOMAIN-CONTAINING PROTEIN"/>
    <property type="match status" value="1"/>
</dbReference>
<organism evidence="4 5">
    <name type="scientific">Saccharopolyspora shandongensis</name>
    <dbReference type="NCBI Taxonomy" id="418495"/>
    <lineage>
        <taxon>Bacteria</taxon>
        <taxon>Bacillati</taxon>
        <taxon>Actinomycetota</taxon>
        <taxon>Actinomycetes</taxon>
        <taxon>Pseudonocardiales</taxon>
        <taxon>Pseudonocardiaceae</taxon>
        <taxon>Saccharopolyspora</taxon>
    </lineage>
</organism>
<protein>
    <submittedName>
        <fullName evidence="4">NTE family protein</fullName>
    </submittedName>
</protein>
<feature type="domain" description="PNPLA" evidence="3">
    <location>
        <begin position="6"/>
        <end position="212"/>
    </location>
</feature>
<reference evidence="5" key="1">
    <citation type="submission" date="2016-10" db="EMBL/GenBank/DDBJ databases">
        <authorList>
            <person name="Varghese N."/>
            <person name="Submissions S."/>
        </authorList>
    </citation>
    <scope>NUCLEOTIDE SEQUENCE [LARGE SCALE GENOMIC DNA]</scope>
    <source>
        <strain evidence="5">CGMCC 4.3530</strain>
    </source>
</reference>
<dbReference type="EMBL" id="FNOK01000081">
    <property type="protein sequence ID" value="SDZ48557.1"/>
    <property type="molecule type" value="Genomic_DNA"/>
</dbReference>
<dbReference type="OrthoDB" id="9770965at2"/>
<dbReference type="AlphaFoldDB" id="A0A1H3TF29"/>
<dbReference type="GO" id="GO:0016042">
    <property type="term" value="P:lipid catabolic process"/>
    <property type="evidence" value="ECO:0007669"/>
    <property type="project" value="UniProtKB-UniRule"/>
</dbReference>
<keyword evidence="2" id="KW-0442">Lipid degradation</keyword>
<keyword evidence="2" id="KW-0378">Hydrolase</keyword>
<dbReference type="STRING" id="418495.SAMN05216215_108113"/>
<sequence>MRQVDLVLEGGGVKGFGTVGAVIRLLERGYAFQRIAGTSVGAMVAALAAAGADARQIRAALGRLELSRVPDRTPPHLPLISEGLGLLTRSAAYEGDYVRDWLDRELRALGVVTFGDLRREPDGDDDNLHSDQHYKLVVLATDVTHGRLLRLPWDYHLYHRDPDEQSVADAVRMSMSIPLYFQPRRLTDRTTGDTSVIVDGAVLSNFAVEIFDRTDGQERRWPTYGVRILPDLPAGIDKVFPTLGLPLPPPFELLKKVLVTAFVGHDQTHLNLPEVRKRTIAIDTSNVEITDFDANAETVQELIRHGQEAVDTFLADHE</sequence>
<evidence type="ECO:0000256" key="2">
    <source>
        <dbReference type="PROSITE-ProRule" id="PRU01161"/>
    </source>
</evidence>
<feature type="short sequence motif" description="DGA/G" evidence="2">
    <location>
        <begin position="199"/>
        <end position="201"/>
    </location>
</feature>
<evidence type="ECO:0000259" key="3">
    <source>
        <dbReference type="PROSITE" id="PS51635"/>
    </source>
</evidence>
<feature type="active site" description="Proton acceptor" evidence="2">
    <location>
        <position position="199"/>
    </location>
</feature>
<feature type="short sequence motif" description="GXGXXG" evidence="2">
    <location>
        <begin position="10"/>
        <end position="15"/>
    </location>
</feature>
<dbReference type="PROSITE" id="PS51635">
    <property type="entry name" value="PNPLA"/>
    <property type="match status" value="1"/>
</dbReference>
<dbReference type="InterPro" id="IPR052580">
    <property type="entry name" value="Lipid_Hydrolase"/>
</dbReference>
<evidence type="ECO:0000256" key="1">
    <source>
        <dbReference type="ARBA" id="ARBA00023098"/>
    </source>
</evidence>
<dbReference type="SUPFAM" id="SSF52151">
    <property type="entry name" value="FabD/lysophospholipase-like"/>
    <property type="match status" value="1"/>
</dbReference>
<dbReference type="Pfam" id="PF01734">
    <property type="entry name" value="Patatin"/>
    <property type="match status" value="1"/>
</dbReference>
<keyword evidence="5" id="KW-1185">Reference proteome</keyword>